<dbReference type="EMBL" id="WJBH02000006">
    <property type="protein sequence ID" value="KAI9557235.1"/>
    <property type="molecule type" value="Genomic_DNA"/>
</dbReference>
<evidence type="ECO:0000256" key="2">
    <source>
        <dbReference type="ARBA" id="ARBA00022598"/>
    </source>
</evidence>
<accession>A0AAD5KFI4</accession>
<evidence type="ECO:0000259" key="3">
    <source>
        <dbReference type="Pfam" id="PF13193"/>
    </source>
</evidence>
<dbReference type="SUPFAM" id="SSF56801">
    <property type="entry name" value="Acetyl-CoA synthetase-like"/>
    <property type="match status" value="1"/>
</dbReference>
<dbReference type="GO" id="GO:0016405">
    <property type="term" value="F:CoA-ligase activity"/>
    <property type="evidence" value="ECO:0007669"/>
    <property type="project" value="TreeGrafter"/>
</dbReference>
<dbReference type="Gene3D" id="3.40.50.12780">
    <property type="entry name" value="N-terminal domain of ligase-like"/>
    <property type="match status" value="1"/>
</dbReference>
<protein>
    <recommendedName>
        <fullName evidence="3">AMP-binding enzyme C-terminal domain-containing protein</fullName>
    </recommendedName>
</protein>
<dbReference type="AlphaFoldDB" id="A0AAD5KFI4"/>
<dbReference type="Proteomes" id="UP000820818">
    <property type="component" value="Linkage Group LG6"/>
</dbReference>
<dbReference type="InterPro" id="IPR042099">
    <property type="entry name" value="ANL_N_sf"/>
</dbReference>
<gene>
    <name evidence="4" type="ORF">GHT06_005346</name>
    <name evidence="5" type="ORF">GHT06_017058</name>
</gene>
<dbReference type="Gene3D" id="3.30.300.30">
    <property type="match status" value="1"/>
</dbReference>
<name>A0AAD5KFI4_9CRUS</name>
<evidence type="ECO:0000313" key="4">
    <source>
        <dbReference type="EMBL" id="KAI9550962.1"/>
    </source>
</evidence>
<reference evidence="4 6" key="1">
    <citation type="submission" date="2022-05" db="EMBL/GenBank/DDBJ databases">
        <title>A multi-omics perspective on studying reproductive biology in Daphnia sinensis.</title>
        <authorList>
            <person name="Jia J."/>
        </authorList>
    </citation>
    <scope>NUCLEOTIDE SEQUENCE</scope>
    <source>
        <strain evidence="4 6">WSL</strain>
    </source>
</reference>
<dbReference type="InterPro" id="IPR045851">
    <property type="entry name" value="AMP-bd_C_sf"/>
</dbReference>
<proteinExistence type="inferred from homology"/>
<sequence length="177" mass="20018">MSGGGRKHWRNTGTKPKGELCFKGPSLFKGYWNNPEATADIVKDCWIHTGDIGYYDYDGDVFYVQRSKELIKYLGHHVIPSQLEAILKSHPAVEDAAVVGIKSEDYGELPMAYAMKKPGHDKLDARRLVNFLHGTRLILFDSISHQLFPSRITSTTNLCCGEDSYSSMRFLETSWAR</sequence>
<organism evidence="4 6">
    <name type="scientific">Daphnia sinensis</name>
    <dbReference type="NCBI Taxonomy" id="1820382"/>
    <lineage>
        <taxon>Eukaryota</taxon>
        <taxon>Metazoa</taxon>
        <taxon>Ecdysozoa</taxon>
        <taxon>Arthropoda</taxon>
        <taxon>Crustacea</taxon>
        <taxon>Branchiopoda</taxon>
        <taxon>Diplostraca</taxon>
        <taxon>Cladocera</taxon>
        <taxon>Anomopoda</taxon>
        <taxon>Daphniidae</taxon>
        <taxon>Daphnia</taxon>
        <taxon>Daphnia similis group</taxon>
    </lineage>
</organism>
<comment type="similarity">
    <text evidence="1">Belongs to the ATP-dependent AMP-binding enzyme family.</text>
</comment>
<dbReference type="InterPro" id="IPR025110">
    <property type="entry name" value="AMP-bd_C"/>
</dbReference>
<evidence type="ECO:0000313" key="5">
    <source>
        <dbReference type="EMBL" id="KAI9557235.1"/>
    </source>
</evidence>
<dbReference type="Pfam" id="PF13193">
    <property type="entry name" value="AMP-binding_C"/>
    <property type="match status" value="1"/>
</dbReference>
<dbReference type="PANTHER" id="PTHR24096">
    <property type="entry name" value="LONG-CHAIN-FATTY-ACID--COA LIGASE"/>
    <property type="match status" value="1"/>
</dbReference>
<keyword evidence="6" id="KW-1185">Reference proteome</keyword>
<comment type="caution">
    <text evidence="4">The sequence shown here is derived from an EMBL/GenBank/DDBJ whole genome shotgun (WGS) entry which is preliminary data.</text>
</comment>
<evidence type="ECO:0000313" key="6">
    <source>
        <dbReference type="Proteomes" id="UP000820818"/>
    </source>
</evidence>
<dbReference type="PANTHER" id="PTHR24096:SF149">
    <property type="entry name" value="AMP-BINDING DOMAIN-CONTAINING PROTEIN-RELATED"/>
    <property type="match status" value="1"/>
</dbReference>
<dbReference type="EMBL" id="WJBH02000068">
    <property type="protein sequence ID" value="KAI9550962.1"/>
    <property type="molecule type" value="Genomic_DNA"/>
</dbReference>
<evidence type="ECO:0000256" key="1">
    <source>
        <dbReference type="ARBA" id="ARBA00006432"/>
    </source>
</evidence>
<keyword evidence="2" id="KW-0436">Ligase</keyword>
<feature type="domain" description="AMP-binding enzyme C-terminal" evidence="3">
    <location>
        <begin position="83"/>
        <end position="132"/>
    </location>
</feature>